<dbReference type="AlphaFoldDB" id="A0AAV7HX90"/>
<dbReference type="GO" id="GO:0003677">
    <property type="term" value="F:DNA binding"/>
    <property type="evidence" value="ECO:0007669"/>
    <property type="project" value="UniProtKB-KW"/>
</dbReference>
<evidence type="ECO:0000256" key="5">
    <source>
        <dbReference type="ARBA" id="ARBA00011538"/>
    </source>
</evidence>
<dbReference type="PRINTS" id="PR00623">
    <property type="entry name" value="HISTONEH4"/>
</dbReference>
<evidence type="ECO:0000256" key="2">
    <source>
        <dbReference type="ARBA" id="ARBA00004123"/>
    </source>
</evidence>
<dbReference type="InterPro" id="IPR009072">
    <property type="entry name" value="Histone-fold"/>
</dbReference>
<organism evidence="12 13">
    <name type="scientific">Cotesia glomerata</name>
    <name type="common">Lepidopteran parasitic wasp</name>
    <name type="synonym">Apanteles glomeratus</name>
    <dbReference type="NCBI Taxonomy" id="32391"/>
    <lineage>
        <taxon>Eukaryota</taxon>
        <taxon>Metazoa</taxon>
        <taxon>Ecdysozoa</taxon>
        <taxon>Arthropoda</taxon>
        <taxon>Hexapoda</taxon>
        <taxon>Insecta</taxon>
        <taxon>Pterygota</taxon>
        <taxon>Neoptera</taxon>
        <taxon>Endopterygota</taxon>
        <taxon>Hymenoptera</taxon>
        <taxon>Apocrita</taxon>
        <taxon>Ichneumonoidea</taxon>
        <taxon>Braconidae</taxon>
        <taxon>Microgastrinae</taxon>
        <taxon>Cotesia</taxon>
    </lineage>
</organism>
<dbReference type="SMART" id="SM00417">
    <property type="entry name" value="H4"/>
    <property type="match status" value="1"/>
</dbReference>
<evidence type="ECO:0000256" key="9">
    <source>
        <dbReference type="ARBA" id="ARBA00023242"/>
    </source>
</evidence>
<dbReference type="FunFam" id="1.10.20.10:FF:000012">
    <property type="entry name" value="Histone H4"/>
    <property type="match status" value="1"/>
</dbReference>
<evidence type="ECO:0000256" key="10">
    <source>
        <dbReference type="ARBA" id="ARBA00023269"/>
    </source>
</evidence>
<evidence type="ECO:0000256" key="6">
    <source>
        <dbReference type="ARBA" id="ARBA00020836"/>
    </source>
</evidence>
<dbReference type="CDD" id="cd22912">
    <property type="entry name" value="HFD_H4"/>
    <property type="match status" value="1"/>
</dbReference>
<evidence type="ECO:0000256" key="3">
    <source>
        <dbReference type="ARBA" id="ARBA00004286"/>
    </source>
</evidence>
<keyword evidence="7 11" id="KW-0158">Chromosome</keyword>
<gene>
    <name evidence="12" type="ORF">KQX54_006199</name>
</gene>
<sequence>MHPRKLRKGLGKAGKKRRHRRILRNNITGITKSTIRRLARRGGVKRISALVYSEIRDVLKTFLENVLHDAVIYTQFAKRNVVHTLDVIYALKRRGYDVSALEPQWNHHGEISQNHGGSIMDPRFYHENLDVATGIGPLIPVIISAVSLGVSIISMSLSADTAADRKNKSPTDQENQEALMNKLEEIRSLIGQIDANSQAIQGISSAIQSEGQHILEQLSLKADKEIIQEFFNVITHVDRKFKRKFLKYAGNLHKYHNTTIDHYLEEMIDEDEFKSKLEFVVDSIVKTDEERLLGIDKVLDVIKGYLIKNSDKYLCGSKSLYDQMFGIYNLAVATLVKGYTMIGYAYNIRRERLSDPNAFKQEMLDIVKIFKEAAIKITQNARHYIYAMDKVEYEQHELCDPEEWKEGENYFRLKNCLTTSILPFMYSETLRPRIHKMIKYPQILCPSHYEDTCTKHDFTHFCVAPPESGRRFWSVGEKITSKLSNHKFNEKVITLGIKTHQECVDLDVFTNLTGTFKACTCVDERVNPNKINTNLPGTLKTFTLREHFTNVSRYSVVTGVRFYVQLEAVTIMIQTGTLVNGVVDPKTVKWDDNYGIPPADKIYTVDMTMNMRSFNLDEIILPKGEFVTGIET</sequence>
<name>A0AAV7HX90_COTGL</name>
<evidence type="ECO:0000313" key="12">
    <source>
        <dbReference type="EMBL" id="KAH0534649.1"/>
    </source>
</evidence>
<evidence type="ECO:0000256" key="4">
    <source>
        <dbReference type="ARBA" id="ARBA00006564"/>
    </source>
</evidence>
<comment type="subcellular location">
    <subcellularLocation>
        <location evidence="3">Chromosome</location>
    </subcellularLocation>
    <subcellularLocation>
        <location evidence="2">Nucleus</location>
    </subcellularLocation>
</comment>
<evidence type="ECO:0000313" key="13">
    <source>
        <dbReference type="Proteomes" id="UP000826195"/>
    </source>
</evidence>
<dbReference type="EMBL" id="JAHXZJ010002982">
    <property type="protein sequence ID" value="KAH0534649.1"/>
    <property type="molecule type" value="Genomic_DNA"/>
</dbReference>
<reference evidence="12 13" key="1">
    <citation type="journal article" date="2021" name="J. Hered.">
        <title>A chromosome-level genome assembly of the parasitoid wasp, Cotesia glomerata (Hymenoptera: Braconidae).</title>
        <authorList>
            <person name="Pinto B.J."/>
            <person name="Weis J.J."/>
            <person name="Gamble T."/>
            <person name="Ode P.J."/>
            <person name="Paul R."/>
            <person name="Zaspel J.M."/>
        </authorList>
    </citation>
    <scope>NUCLEOTIDE SEQUENCE [LARGE SCALE GENOMIC DNA]</scope>
    <source>
        <strain evidence="12">CgM1</strain>
    </source>
</reference>
<protein>
    <recommendedName>
        <fullName evidence="6 11">Histone H4</fullName>
    </recommendedName>
</protein>
<dbReference type="SUPFAM" id="SSF47113">
    <property type="entry name" value="Histone-fold"/>
    <property type="match status" value="1"/>
</dbReference>
<keyword evidence="8 11" id="KW-0238">DNA-binding</keyword>
<dbReference type="GO" id="GO:0030527">
    <property type="term" value="F:structural constituent of chromatin"/>
    <property type="evidence" value="ECO:0007669"/>
    <property type="project" value="InterPro"/>
</dbReference>
<dbReference type="InterPro" id="IPR032062">
    <property type="entry name" value="DUF4803"/>
</dbReference>
<evidence type="ECO:0000256" key="11">
    <source>
        <dbReference type="RuleBase" id="RU000528"/>
    </source>
</evidence>
<comment type="caution">
    <text evidence="12">The sequence shown here is derived from an EMBL/GenBank/DDBJ whole genome shotgun (WGS) entry which is preliminary data.</text>
</comment>
<dbReference type="GO" id="GO:0000786">
    <property type="term" value="C:nucleosome"/>
    <property type="evidence" value="ECO:0007669"/>
    <property type="project" value="UniProtKB-KW"/>
</dbReference>
<keyword evidence="13" id="KW-1185">Reference proteome</keyword>
<comment type="function">
    <text evidence="1 11">Core component of nucleosome. Nucleosomes wrap and compact DNA into chromatin, limiting DNA accessibility to the cellular machineries which require DNA as a template. Histones thereby play a central role in transcription regulation, DNA repair, DNA replication and chromosomal stability. DNA accessibility is regulated via a complex set of post-translational modifications of histones, also called histone code, and nucleosome remodeling.</text>
</comment>
<keyword evidence="9 11" id="KW-0539">Nucleus</keyword>
<comment type="similarity">
    <text evidence="4 11">Belongs to the histone H4 family.</text>
</comment>
<dbReference type="GO" id="GO:0005634">
    <property type="term" value="C:nucleus"/>
    <property type="evidence" value="ECO:0007669"/>
    <property type="project" value="UniProtKB-SubCell"/>
</dbReference>
<accession>A0AAV7HX90</accession>
<dbReference type="GO" id="GO:0046982">
    <property type="term" value="F:protein heterodimerization activity"/>
    <property type="evidence" value="ECO:0007669"/>
    <property type="project" value="InterPro"/>
</dbReference>
<keyword evidence="10 11" id="KW-0544">Nucleosome core</keyword>
<evidence type="ECO:0000256" key="8">
    <source>
        <dbReference type="ARBA" id="ARBA00023125"/>
    </source>
</evidence>
<dbReference type="InterPro" id="IPR001951">
    <property type="entry name" value="Histone_H4"/>
</dbReference>
<dbReference type="Proteomes" id="UP000826195">
    <property type="component" value="Unassembled WGS sequence"/>
</dbReference>
<evidence type="ECO:0000256" key="7">
    <source>
        <dbReference type="ARBA" id="ARBA00022454"/>
    </source>
</evidence>
<comment type="subunit">
    <text evidence="5 11">The nucleosome is a histone octamer containing two molecules each of H2A, H2B, H3 and H4 assembled in one H3-H4 heterotetramer and two H2A-H2B heterodimers. The octamer wraps approximately 147 bp of DNA.</text>
</comment>
<evidence type="ECO:0000256" key="1">
    <source>
        <dbReference type="ARBA" id="ARBA00002001"/>
    </source>
</evidence>
<dbReference type="PANTHER" id="PTHR10484">
    <property type="entry name" value="HISTONE H4"/>
    <property type="match status" value="1"/>
</dbReference>
<proteinExistence type="inferred from homology"/>
<dbReference type="Gene3D" id="1.10.20.10">
    <property type="entry name" value="Histone, subunit A"/>
    <property type="match status" value="1"/>
</dbReference>
<dbReference type="Pfam" id="PF16061">
    <property type="entry name" value="DUF4803"/>
    <property type="match status" value="1"/>
</dbReference>